<keyword evidence="3" id="KW-0964">Secreted</keyword>
<dbReference type="Gene3D" id="3.30.497.10">
    <property type="entry name" value="Antithrombin, subunit I, domain 2"/>
    <property type="match status" value="1"/>
</dbReference>
<evidence type="ECO:0000256" key="4">
    <source>
        <dbReference type="ARBA" id="ARBA00022690"/>
    </source>
</evidence>
<dbReference type="InterPro" id="IPR036186">
    <property type="entry name" value="Serpin_sf"/>
</dbReference>
<keyword evidence="7" id="KW-0325">Glycoprotein</keyword>
<dbReference type="GO" id="GO:0005615">
    <property type="term" value="C:extracellular space"/>
    <property type="evidence" value="ECO:0007669"/>
    <property type="project" value="InterPro"/>
</dbReference>
<evidence type="ECO:0000256" key="5">
    <source>
        <dbReference type="ARBA" id="ARBA00022729"/>
    </source>
</evidence>
<accession>A0A224YES6</accession>
<dbReference type="InterPro" id="IPR042178">
    <property type="entry name" value="Serpin_sf_1"/>
</dbReference>
<evidence type="ECO:0000256" key="6">
    <source>
        <dbReference type="ARBA" id="ARBA00022900"/>
    </source>
</evidence>
<organism evidence="11">
    <name type="scientific">Rhipicephalus zambeziensis</name>
    <dbReference type="NCBI Taxonomy" id="60191"/>
    <lineage>
        <taxon>Eukaryota</taxon>
        <taxon>Metazoa</taxon>
        <taxon>Ecdysozoa</taxon>
        <taxon>Arthropoda</taxon>
        <taxon>Chelicerata</taxon>
        <taxon>Arachnida</taxon>
        <taxon>Acari</taxon>
        <taxon>Parasitiformes</taxon>
        <taxon>Ixodida</taxon>
        <taxon>Ixodoidea</taxon>
        <taxon>Ixodidae</taxon>
        <taxon>Rhipicephalinae</taxon>
        <taxon>Rhipicephalus</taxon>
        <taxon>Rhipicephalus</taxon>
    </lineage>
</organism>
<dbReference type="Pfam" id="PF00079">
    <property type="entry name" value="Serpin"/>
    <property type="match status" value="1"/>
</dbReference>
<evidence type="ECO:0000313" key="11">
    <source>
        <dbReference type="EMBL" id="MAA16218.1"/>
    </source>
</evidence>
<dbReference type="PANTHER" id="PTHR11461">
    <property type="entry name" value="SERINE PROTEASE INHIBITOR, SERPIN"/>
    <property type="match status" value="1"/>
</dbReference>
<dbReference type="EMBL" id="GFPF01005072">
    <property type="protein sequence ID" value="MAA16218.1"/>
    <property type="molecule type" value="Transcribed_RNA"/>
</dbReference>
<feature type="signal peptide" evidence="9">
    <location>
        <begin position="1"/>
        <end position="20"/>
    </location>
</feature>
<keyword evidence="6" id="KW-0722">Serine protease inhibitor</keyword>
<evidence type="ECO:0000256" key="7">
    <source>
        <dbReference type="ARBA" id="ARBA00023180"/>
    </source>
</evidence>
<feature type="chain" id="PRO_5013121475" evidence="9">
    <location>
        <begin position="21"/>
        <end position="378"/>
    </location>
</feature>
<evidence type="ECO:0000256" key="1">
    <source>
        <dbReference type="ARBA" id="ARBA00004613"/>
    </source>
</evidence>
<comment type="subcellular location">
    <subcellularLocation>
        <location evidence="1">Secreted</location>
    </subcellularLocation>
</comment>
<evidence type="ECO:0000256" key="8">
    <source>
        <dbReference type="RuleBase" id="RU000411"/>
    </source>
</evidence>
<dbReference type="InterPro" id="IPR023795">
    <property type="entry name" value="Serpin_CS"/>
</dbReference>
<feature type="domain" description="Serpin" evidence="10">
    <location>
        <begin position="16"/>
        <end position="378"/>
    </location>
</feature>
<name>A0A224YES6_9ACAR</name>
<dbReference type="PROSITE" id="PS00284">
    <property type="entry name" value="SERPIN"/>
    <property type="match status" value="1"/>
</dbReference>
<dbReference type="InterPro" id="IPR042185">
    <property type="entry name" value="Serpin_sf_2"/>
</dbReference>
<dbReference type="SUPFAM" id="SSF56574">
    <property type="entry name" value="Serpins"/>
    <property type="match status" value="1"/>
</dbReference>
<dbReference type="InterPro" id="IPR023796">
    <property type="entry name" value="Serpin_dom"/>
</dbReference>
<dbReference type="FunFam" id="2.30.39.10:FF:000030">
    <property type="entry name" value="Serpin 2"/>
    <property type="match status" value="1"/>
</dbReference>
<evidence type="ECO:0000256" key="2">
    <source>
        <dbReference type="ARBA" id="ARBA00009500"/>
    </source>
</evidence>
<keyword evidence="5 9" id="KW-0732">Signal</keyword>
<dbReference type="InterPro" id="IPR000215">
    <property type="entry name" value="Serpin_fam"/>
</dbReference>
<sequence length="378" mass="42177">MAPSSVLGTCLLRLSFSLYAQLHSEHKDENVLFSPFSLGTALSVIRDGARKATERELSGIFHYDGEDLREHFKKFLADVAGYAPNVTLQMASRMLSDYRYKVKKEYTSLLHDYYNTSVHTVDFKERYEGVRVESNAWVSKHTGHKIKNLLPPGSINAGTTLVLMNAVHFKAFWEFPFEKLLTRPQNFFLDSSKSVTVPMMRQMGDFKAGHSEELKSRALEMPYRGGKCSMVFLLPDEMEGLSLLEEKLSESSLRTLLASLKVDDVHLAVPKISLRAGQSMKDTLRAVGVKQLFEKGGDLSGIFEDAPTSLSDVVHEVWLQVDEEGTEAAAATAAIVAGSAAPSRDVSETHFVVDHPFMFLVRSIDPDVVLFMGSVRKF</sequence>
<reference evidence="11" key="1">
    <citation type="journal article" date="2017" name="Parasit. Vectors">
        <title>Sialotranscriptomics of Rhipicephalus zambeziensis reveals intricate expression profiles of secretory proteins and suggests tight temporal transcriptional regulation during blood-feeding.</title>
        <authorList>
            <person name="de Castro M.H."/>
            <person name="de Klerk D."/>
            <person name="Pienaar R."/>
            <person name="Rees D.J.G."/>
            <person name="Mans B.J."/>
        </authorList>
    </citation>
    <scope>NUCLEOTIDE SEQUENCE</scope>
    <source>
        <tissue evidence="11">Salivary glands</tissue>
    </source>
</reference>
<dbReference type="Gene3D" id="2.30.39.10">
    <property type="entry name" value="Alpha-1-antitrypsin, domain 1"/>
    <property type="match status" value="1"/>
</dbReference>
<dbReference type="CDD" id="cd00172">
    <property type="entry name" value="serpin"/>
    <property type="match status" value="1"/>
</dbReference>
<evidence type="ECO:0000256" key="3">
    <source>
        <dbReference type="ARBA" id="ARBA00022525"/>
    </source>
</evidence>
<dbReference type="SMART" id="SM00093">
    <property type="entry name" value="SERPIN"/>
    <property type="match status" value="1"/>
</dbReference>
<evidence type="ECO:0000256" key="9">
    <source>
        <dbReference type="SAM" id="SignalP"/>
    </source>
</evidence>
<evidence type="ECO:0000259" key="10">
    <source>
        <dbReference type="SMART" id="SM00093"/>
    </source>
</evidence>
<keyword evidence="4" id="KW-0646">Protease inhibitor</keyword>
<dbReference type="AlphaFoldDB" id="A0A224YES6"/>
<comment type="similarity">
    <text evidence="2 8">Belongs to the serpin family.</text>
</comment>
<dbReference type="GO" id="GO:0004867">
    <property type="term" value="F:serine-type endopeptidase inhibitor activity"/>
    <property type="evidence" value="ECO:0007669"/>
    <property type="project" value="UniProtKB-KW"/>
</dbReference>
<protein>
    <submittedName>
        <fullName evidence="11">Serine protease inhibitor</fullName>
    </submittedName>
</protein>
<proteinExistence type="inferred from homology"/>
<dbReference type="PANTHER" id="PTHR11461:SF211">
    <property type="entry name" value="GH10112P-RELATED"/>
    <property type="match status" value="1"/>
</dbReference>